<evidence type="ECO:0000256" key="3">
    <source>
        <dbReference type="ARBA" id="ARBA00022525"/>
    </source>
</evidence>
<dbReference type="InterPro" id="IPR007733">
    <property type="entry name" value="Agouti"/>
</dbReference>
<dbReference type="GO" id="GO:0031779">
    <property type="term" value="F:melanocortin receptor binding"/>
    <property type="evidence" value="ECO:0007669"/>
    <property type="project" value="TreeGrafter"/>
</dbReference>
<dbReference type="eggNOG" id="ENOG502S5XF">
    <property type="taxonomic scope" value="Eukaryota"/>
</dbReference>
<dbReference type="GO" id="GO:0005615">
    <property type="term" value="C:extracellular space"/>
    <property type="evidence" value="ECO:0007669"/>
    <property type="project" value="TreeGrafter"/>
</dbReference>
<evidence type="ECO:0000256" key="8">
    <source>
        <dbReference type="ARBA" id="ARBA00033432"/>
    </source>
</evidence>
<feature type="disulfide bond" evidence="9">
    <location>
        <begin position="132"/>
        <end position="150"/>
    </location>
</feature>
<dbReference type="AlphaFoldDB" id="A0A151NZR4"/>
<evidence type="ECO:0000256" key="11">
    <source>
        <dbReference type="SAM" id="Phobius"/>
    </source>
</evidence>
<keyword evidence="7" id="KW-0325">Glycoprotein</keyword>
<feature type="region of interest" description="Disordered" evidence="10">
    <location>
        <begin position="84"/>
        <end position="117"/>
    </location>
</feature>
<proteinExistence type="predicted"/>
<keyword evidence="4" id="KW-0732">Signal</keyword>
<feature type="transmembrane region" description="Helical" evidence="11">
    <location>
        <begin position="33"/>
        <end position="52"/>
    </location>
</feature>
<evidence type="ECO:0000256" key="9">
    <source>
        <dbReference type="PROSITE-ProRule" id="PRU00494"/>
    </source>
</evidence>
<feature type="disulfide bond" evidence="9">
    <location>
        <begin position="125"/>
        <end position="139"/>
    </location>
</feature>
<dbReference type="EMBL" id="AKHW03001485">
    <property type="protein sequence ID" value="KYO42243.1"/>
    <property type="molecule type" value="Genomic_DNA"/>
</dbReference>
<dbReference type="PANTHER" id="PTHR16551:SF1">
    <property type="entry name" value="AGOUTI-SIGNALING PROTEIN"/>
    <property type="match status" value="1"/>
</dbReference>
<evidence type="ECO:0000313" key="13">
    <source>
        <dbReference type="EMBL" id="KYO42243.1"/>
    </source>
</evidence>
<name>A0A151NZR4_ALLMI</name>
<keyword evidence="3" id="KW-0964">Secreted</keyword>
<comment type="subcellular location">
    <subcellularLocation>
        <location evidence="1">Secreted</location>
    </subcellularLocation>
</comment>
<sequence length="155" mass="17478">MSFSRGEDKASTPENSAIWAEPKGLKERMESKNLLFGFLLCYILLTTTYSHMAIEENTEQSLANSNKMNLPDLPPISIVELTKASRKISRKEAEKKISSKKKTAPKRSPEPRPTPANCVATSKSCKPYSNPCCDFCAFCHCRIFQTVCYCRRLNC</sequence>
<dbReference type="PROSITE" id="PS51150">
    <property type="entry name" value="AGOUTI_2"/>
    <property type="match status" value="1"/>
</dbReference>
<keyword evidence="6 9" id="KW-1015">Disulfide bond</keyword>
<evidence type="ECO:0000259" key="12">
    <source>
        <dbReference type="PROSITE" id="PS51150"/>
    </source>
</evidence>
<feature type="disulfide bond" evidence="9">
    <location>
        <begin position="118"/>
        <end position="133"/>
    </location>
</feature>
<evidence type="ECO:0000256" key="6">
    <source>
        <dbReference type="ARBA" id="ARBA00023157"/>
    </source>
</evidence>
<dbReference type="Pfam" id="PF05039">
    <property type="entry name" value="Agouti"/>
    <property type="match status" value="1"/>
</dbReference>
<dbReference type="GO" id="GO:0009755">
    <property type="term" value="P:hormone-mediated signaling pathway"/>
    <property type="evidence" value="ECO:0007669"/>
    <property type="project" value="InterPro"/>
</dbReference>
<dbReference type="Proteomes" id="UP000050525">
    <property type="component" value="Unassembled WGS sequence"/>
</dbReference>
<feature type="domain" description="Agouti" evidence="12">
    <location>
        <begin position="118"/>
        <end position="155"/>
    </location>
</feature>
<keyword evidence="11" id="KW-1133">Transmembrane helix</keyword>
<keyword evidence="11" id="KW-0812">Transmembrane</keyword>
<evidence type="ECO:0000313" key="14">
    <source>
        <dbReference type="Proteomes" id="UP000050525"/>
    </source>
</evidence>
<dbReference type="InterPro" id="IPR027300">
    <property type="entry name" value="Agouti_dom"/>
</dbReference>
<dbReference type="GO" id="GO:0005184">
    <property type="term" value="F:neuropeptide hormone activity"/>
    <property type="evidence" value="ECO:0007669"/>
    <property type="project" value="TreeGrafter"/>
</dbReference>
<dbReference type="Gene3D" id="4.10.760.10">
    <property type="entry name" value="Agouti domain"/>
    <property type="match status" value="1"/>
</dbReference>
<dbReference type="GO" id="GO:0032438">
    <property type="term" value="P:melanosome organization"/>
    <property type="evidence" value="ECO:0007669"/>
    <property type="project" value="TreeGrafter"/>
</dbReference>
<keyword evidence="11" id="KW-0472">Membrane</keyword>
<protein>
    <recommendedName>
        <fullName evidence="2">Agouti-signaling protein</fullName>
    </recommendedName>
    <alternativeName>
        <fullName evidence="8">Agouti switch protein</fullName>
    </alternativeName>
</protein>
<evidence type="ECO:0000256" key="10">
    <source>
        <dbReference type="SAM" id="MobiDB-lite"/>
    </source>
</evidence>
<dbReference type="SUPFAM" id="SSF57055">
    <property type="entry name" value="Agouti-related protein"/>
    <property type="match status" value="1"/>
</dbReference>
<evidence type="ECO:0000256" key="7">
    <source>
        <dbReference type="ARBA" id="ARBA00023180"/>
    </source>
</evidence>
<keyword evidence="5" id="KW-0960">Knottin</keyword>
<accession>A0A151NZR4</accession>
<keyword evidence="14" id="KW-1185">Reference proteome</keyword>
<feature type="disulfide bond" evidence="9">
    <location>
        <begin position="141"/>
        <end position="148"/>
    </location>
</feature>
<evidence type="ECO:0000256" key="1">
    <source>
        <dbReference type="ARBA" id="ARBA00004613"/>
    </source>
</evidence>
<evidence type="ECO:0000256" key="2">
    <source>
        <dbReference type="ARBA" id="ARBA00017885"/>
    </source>
</evidence>
<dbReference type="PANTHER" id="PTHR16551">
    <property type="entry name" value="AGOUTI RELATED"/>
    <property type="match status" value="1"/>
</dbReference>
<evidence type="ECO:0000256" key="5">
    <source>
        <dbReference type="ARBA" id="ARBA00022854"/>
    </source>
</evidence>
<dbReference type="InterPro" id="IPR036836">
    <property type="entry name" value="Agouti_dom_sf"/>
</dbReference>
<dbReference type="SMART" id="SM00792">
    <property type="entry name" value="Agouti"/>
    <property type="match status" value="1"/>
</dbReference>
<reference evidence="13 14" key="1">
    <citation type="journal article" date="2012" name="Genome Biol.">
        <title>Sequencing three crocodilian genomes to illuminate the evolution of archosaurs and amniotes.</title>
        <authorList>
            <person name="St John J.A."/>
            <person name="Braun E.L."/>
            <person name="Isberg S.R."/>
            <person name="Miles L.G."/>
            <person name="Chong A.Y."/>
            <person name="Gongora J."/>
            <person name="Dalzell P."/>
            <person name="Moran C."/>
            <person name="Bed'hom B."/>
            <person name="Abzhanov A."/>
            <person name="Burgess S.C."/>
            <person name="Cooksey A.M."/>
            <person name="Castoe T.A."/>
            <person name="Crawford N.G."/>
            <person name="Densmore L.D."/>
            <person name="Drew J.C."/>
            <person name="Edwards S.V."/>
            <person name="Faircloth B.C."/>
            <person name="Fujita M.K."/>
            <person name="Greenwold M.J."/>
            <person name="Hoffmann F.G."/>
            <person name="Howard J.M."/>
            <person name="Iguchi T."/>
            <person name="Janes D.E."/>
            <person name="Khan S.Y."/>
            <person name="Kohno S."/>
            <person name="de Koning A.J."/>
            <person name="Lance S.L."/>
            <person name="McCarthy F.M."/>
            <person name="McCormack J.E."/>
            <person name="Merchant M.E."/>
            <person name="Peterson D.G."/>
            <person name="Pollock D.D."/>
            <person name="Pourmand N."/>
            <person name="Raney B.J."/>
            <person name="Roessler K.A."/>
            <person name="Sanford J.R."/>
            <person name="Sawyer R.H."/>
            <person name="Schmidt C.J."/>
            <person name="Triplett E.W."/>
            <person name="Tuberville T.D."/>
            <person name="Venegas-Anaya M."/>
            <person name="Howard J.T."/>
            <person name="Jarvis E.D."/>
            <person name="Guillette L.J.Jr."/>
            <person name="Glenn T.C."/>
            <person name="Green R.E."/>
            <person name="Ray D.A."/>
        </authorList>
    </citation>
    <scope>NUCLEOTIDE SEQUENCE [LARGE SCALE GENOMIC DNA]</scope>
    <source>
        <strain evidence="13">KSC_2009_1</strain>
    </source>
</reference>
<evidence type="ECO:0000256" key="4">
    <source>
        <dbReference type="ARBA" id="ARBA00022729"/>
    </source>
</evidence>
<comment type="caution">
    <text evidence="9">Lacks conserved residue(s) required for the propagation of feature annotation.</text>
</comment>
<comment type="caution">
    <text evidence="13">The sequence shown here is derived from an EMBL/GenBank/DDBJ whole genome shotgun (WGS) entry which is preliminary data.</text>
</comment>
<gene>
    <name evidence="13" type="primary">ASIP</name>
    <name evidence="13" type="ORF">Y1Q_0002857</name>
</gene>
<organism evidence="13 14">
    <name type="scientific">Alligator mississippiensis</name>
    <name type="common">American alligator</name>
    <dbReference type="NCBI Taxonomy" id="8496"/>
    <lineage>
        <taxon>Eukaryota</taxon>
        <taxon>Metazoa</taxon>
        <taxon>Chordata</taxon>
        <taxon>Craniata</taxon>
        <taxon>Vertebrata</taxon>
        <taxon>Euteleostomi</taxon>
        <taxon>Archelosauria</taxon>
        <taxon>Archosauria</taxon>
        <taxon>Crocodylia</taxon>
        <taxon>Alligatoridae</taxon>
        <taxon>Alligatorinae</taxon>
        <taxon>Alligator</taxon>
    </lineage>
</organism>
<dbReference type="STRING" id="8496.A0A151NZR4"/>